<dbReference type="InterPro" id="IPR036291">
    <property type="entry name" value="NAD(P)-bd_dom_sf"/>
</dbReference>
<feature type="domain" description="NmrA-like" evidence="3">
    <location>
        <begin position="5"/>
        <end position="234"/>
    </location>
</feature>
<organism evidence="4 5">
    <name type="scientific">Lentithecium fluviatile CBS 122367</name>
    <dbReference type="NCBI Taxonomy" id="1168545"/>
    <lineage>
        <taxon>Eukaryota</taxon>
        <taxon>Fungi</taxon>
        <taxon>Dikarya</taxon>
        <taxon>Ascomycota</taxon>
        <taxon>Pezizomycotina</taxon>
        <taxon>Dothideomycetes</taxon>
        <taxon>Pleosporomycetidae</taxon>
        <taxon>Pleosporales</taxon>
        <taxon>Massarineae</taxon>
        <taxon>Lentitheciaceae</taxon>
        <taxon>Lentithecium</taxon>
    </lineage>
</organism>
<dbReference type="AlphaFoldDB" id="A0A6G1JG21"/>
<dbReference type="PANTHER" id="PTHR47706">
    <property type="entry name" value="NMRA-LIKE FAMILY PROTEIN"/>
    <property type="match status" value="1"/>
</dbReference>
<evidence type="ECO:0000313" key="4">
    <source>
        <dbReference type="EMBL" id="KAF2689416.1"/>
    </source>
</evidence>
<accession>A0A6G1JG21</accession>
<protein>
    <submittedName>
        <fullName evidence="4">Isoflavone reductase family protein</fullName>
    </submittedName>
</protein>
<gene>
    <name evidence="4" type="ORF">K458DRAFT_292171</name>
</gene>
<keyword evidence="1" id="KW-0521">NADP</keyword>
<reference evidence="4" key="1">
    <citation type="journal article" date="2020" name="Stud. Mycol.">
        <title>101 Dothideomycetes genomes: a test case for predicting lifestyles and emergence of pathogens.</title>
        <authorList>
            <person name="Haridas S."/>
            <person name="Albert R."/>
            <person name="Binder M."/>
            <person name="Bloem J."/>
            <person name="Labutti K."/>
            <person name="Salamov A."/>
            <person name="Andreopoulos B."/>
            <person name="Baker S."/>
            <person name="Barry K."/>
            <person name="Bills G."/>
            <person name="Bluhm B."/>
            <person name="Cannon C."/>
            <person name="Castanera R."/>
            <person name="Culley D."/>
            <person name="Daum C."/>
            <person name="Ezra D."/>
            <person name="Gonzalez J."/>
            <person name="Henrissat B."/>
            <person name="Kuo A."/>
            <person name="Liang C."/>
            <person name="Lipzen A."/>
            <person name="Lutzoni F."/>
            <person name="Magnuson J."/>
            <person name="Mondo S."/>
            <person name="Nolan M."/>
            <person name="Ohm R."/>
            <person name="Pangilinan J."/>
            <person name="Park H.-J."/>
            <person name="Ramirez L."/>
            <person name="Alfaro M."/>
            <person name="Sun H."/>
            <person name="Tritt A."/>
            <person name="Yoshinaga Y."/>
            <person name="Zwiers L.-H."/>
            <person name="Turgeon B."/>
            <person name="Goodwin S."/>
            <person name="Spatafora J."/>
            <person name="Crous P."/>
            <person name="Grigoriev I."/>
        </authorList>
    </citation>
    <scope>NUCLEOTIDE SEQUENCE</scope>
    <source>
        <strain evidence="4">CBS 122367</strain>
    </source>
</reference>
<dbReference type="OrthoDB" id="9984533at2759"/>
<dbReference type="Gene3D" id="3.90.25.10">
    <property type="entry name" value="UDP-galactose 4-epimerase, domain 1"/>
    <property type="match status" value="1"/>
</dbReference>
<dbReference type="InterPro" id="IPR045312">
    <property type="entry name" value="PCBER-like"/>
</dbReference>
<dbReference type="Proteomes" id="UP000799291">
    <property type="component" value="Unassembled WGS sequence"/>
</dbReference>
<evidence type="ECO:0000256" key="1">
    <source>
        <dbReference type="ARBA" id="ARBA00022857"/>
    </source>
</evidence>
<dbReference type="InterPro" id="IPR051609">
    <property type="entry name" value="NmrA/Isoflavone_reductase-like"/>
</dbReference>
<keyword evidence="2" id="KW-0560">Oxidoreductase</keyword>
<dbReference type="PANTHER" id="PTHR47706:SF10">
    <property type="entry name" value="NMRA-LIKE DOMAIN-CONTAINING PROTEIN"/>
    <property type="match status" value="1"/>
</dbReference>
<dbReference type="InterPro" id="IPR008030">
    <property type="entry name" value="NmrA-like"/>
</dbReference>
<dbReference type="CDD" id="cd05259">
    <property type="entry name" value="PCBER_SDR_a"/>
    <property type="match status" value="1"/>
</dbReference>
<dbReference type="SUPFAM" id="SSF51735">
    <property type="entry name" value="NAD(P)-binding Rossmann-fold domains"/>
    <property type="match status" value="1"/>
</dbReference>
<dbReference type="Pfam" id="PF05368">
    <property type="entry name" value="NmrA"/>
    <property type="match status" value="1"/>
</dbReference>
<dbReference type="EMBL" id="MU005572">
    <property type="protein sequence ID" value="KAF2689416.1"/>
    <property type="molecule type" value="Genomic_DNA"/>
</dbReference>
<evidence type="ECO:0000259" key="3">
    <source>
        <dbReference type="Pfam" id="PF05368"/>
    </source>
</evidence>
<evidence type="ECO:0000256" key="2">
    <source>
        <dbReference type="ARBA" id="ARBA00023002"/>
    </source>
</evidence>
<evidence type="ECO:0000313" key="5">
    <source>
        <dbReference type="Proteomes" id="UP000799291"/>
    </source>
</evidence>
<sequence length="300" mass="32231">MSEIKNVIIIGAGGNLGPSVLNEFLKSSFNVTVLSREGSSSTFPSGVKVVHADYSSVDSLTSAFKGQDAVLSLVGTLGFAEQVKLIDAAIAAGVKRFLPSEYGSNTQDQRVQDQVPIFAPKVNTVKYLRSKEDQISWSSIITGPFFDWCLKVGFLGFDASSKTATLIDDGKATISSTNLQQVGRAAVKVLERADLTKNQYIFVSSFETTQREILEVAEKITGEKWTINNVSSKDLLEGGGAKIQKGDFSGAFDLIKGSCFSKEGLGNLKPVGLWNEKLGLPKEDFEESIKAGLTGKLVGQ</sequence>
<proteinExistence type="predicted"/>
<name>A0A6G1JG21_9PLEO</name>
<dbReference type="Gene3D" id="3.40.50.720">
    <property type="entry name" value="NAD(P)-binding Rossmann-like Domain"/>
    <property type="match status" value="1"/>
</dbReference>
<dbReference type="GO" id="GO:0016491">
    <property type="term" value="F:oxidoreductase activity"/>
    <property type="evidence" value="ECO:0007669"/>
    <property type="project" value="UniProtKB-KW"/>
</dbReference>
<keyword evidence="5" id="KW-1185">Reference proteome</keyword>